<evidence type="ECO:0000313" key="2">
    <source>
        <dbReference type="Proteomes" id="UP000078550"/>
    </source>
</evidence>
<sequence length="103" mass="11393">MEYFFGVEPSQQRCAFAAALSLRSSVVPSQQRYDLAAALRPRSSVTTSQQRYDLAAALRPRSGVTTSQQRCDSLLRGLLYAISLPSCVRVLCMGKKLCARAKY</sequence>
<organism evidence="1 2">
    <name type="scientific">Plasmodium ovale wallikeri</name>
    <dbReference type="NCBI Taxonomy" id="864142"/>
    <lineage>
        <taxon>Eukaryota</taxon>
        <taxon>Sar</taxon>
        <taxon>Alveolata</taxon>
        <taxon>Apicomplexa</taxon>
        <taxon>Aconoidasida</taxon>
        <taxon>Haemosporida</taxon>
        <taxon>Plasmodiidae</taxon>
        <taxon>Plasmodium</taxon>
        <taxon>Plasmodium (Plasmodium)</taxon>
    </lineage>
</organism>
<evidence type="ECO:0000313" key="1">
    <source>
        <dbReference type="EMBL" id="SBT32396.1"/>
    </source>
</evidence>
<reference evidence="2" key="1">
    <citation type="submission" date="2016-05" db="EMBL/GenBank/DDBJ databases">
        <authorList>
            <person name="Naeem Raeece"/>
        </authorList>
    </citation>
    <scope>NUCLEOTIDE SEQUENCE [LARGE SCALE GENOMIC DNA]</scope>
</reference>
<dbReference type="Proteomes" id="UP000078550">
    <property type="component" value="Unassembled WGS sequence"/>
</dbReference>
<name>A0A1A8YLJ9_PLAOA</name>
<dbReference type="AlphaFoldDB" id="A0A1A8YLJ9"/>
<gene>
    <name evidence="1" type="ORF">POVWA2_009270</name>
</gene>
<accession>A0A1A8YLJ9</accession>
<protein>
    <submittedName>
        <fullName evidence="1">Uncharacterized protein</fullName>
    </submittedName>
</protein>
<proteinExistence type="predicted"/>
<dbReference type="EMBL" id="FLRE01000036">
    <property type="protein sequence ID" value="SBT32396.1"/>
    <property type="molecule type" value="Genomic_DNA"/>
</dbReference>